<accession>A0AAD3D1T3</accession>
<proteinExistence type="predicted"/>
<comment type="caution">
    <text evidence="1">The sequence shown here is derived from an EMBL/GenBank/DDBJ whole genome shotgun (WGS) entry which is preliminary data.</text>
</comment>
<dbReference type="EMBL" id="BLLK01000051">
    <property type="protein sequence ID" value="GFH56213.1"/>
    <property type="molecule type" value="Genomic_DNA"/>
</dbReference>
<evidence type="ECO:0000313" key="2">
    <source>
        <dbReference type="Proteomes" id="UP001054902"/>
    </source>
</evidence>
<organism evidence="1 2">
    <name type="scientific">Chaetoceros tenuissimus</name>
    <dbReference type="NCBI Taxonomy" id="426638"/>
    <lineage>
        <taxon>Eukaryota</taxon>
        <taxon>Sar</taxon>
        <taxon>Stramenopiles</taxon>
        <taxon>Ochrophyta</taxon>
        <taxon>Bacillariophyta</taxon>
        <taxon>Coscinodiscophyceae</taxon>
        <taxon>Chaetocerotophycidae</taxon>
        <taxon>Chaetocerotales</taxon>
        <taxon>Chaetocerotaceae</taxon>
        <taxon>Chaetoceros</taxon>
    </lineage>
</organism>
<name>A0AAD3D1T3_9STRA</name>
<reference evidence="1 2" key="1">
    <citation type="journal article" date="2021" name="Sci. Rep.">
        <title>The genome of the diatom Chaetoceros tenuissimus carries an ancient integrated fragment of an extant virus.</title>
        <authorList>
            <person name="Hongo Y."/>
            <person name="Kimura K."/>
            <person name="Takaki Y."/>
            <person name="Yoshida Y."/>
            <person name="Baba S."/>
            <person name="Kobayashi G."/>
            <person name="Nagasaki K."/>
            <person name="Hano T."/>
            <person name="Tomaru Y."/>
        </authorList>
    </citation>
    <scope>NUCLEOTIDE SEQUENCE [LARGE SCALE GENOMIC DNA]</scope>
    <source>
        <strain evidence="1 2">NIES-3715</strain>
    </source>
</reference>
<protein>
    <submittedName>
        <fullName evidence="1">Uncharacterized protein</fullName>
    </submittedName>
</protein>
<dbReference type="AlphaFoldDB" id="A0AAD3D1T3"/>
<gene>
    <name evidence="1" type="ORF">CTEN210_12689</name>
</gene>
<evidence type="ECO:0000313" key="1">
    <source>
        <dbReference type="EMBL" id="GFH56213.1"/>
    </source>
</evidence>
<sequence length="81" mass="8994">MFRQISKAIFPTLEKDLSASMSKSVNSMEDLMLMAPRVYSYQKASGAAGAFGRTMEVQSQNKASNVFVKVEKKVVPRGLFE</sequence>
<dbReference type="Proteomes" id="UP001054902">
    <property type="component" value="Unassembled WGS sequence"/>
</dbReference>
<keyword evidence="2" id="KW-1185">Reference proteome</keyword>